<dbReference type="EMBL" id="NAJN01001213">
    <property type="protein sequence ID" value="TKA64851.1"/>
    <property type="molecule type" value="Genomic_DNA"/>
</dbReference>
<dbReference type="PANTHER" id="PTHR37542">
    <property type="entry name" value="HELO DOMAIN-CONTAINING PROTEIN-RELATED"/>
    <property type="match status" value="1"/>
</dbReference>
<evidence type="ECO:0000313" key="2">
    <source>
        <dbReference type="EMBL" id="TKA64851.1"/>
    </source>
</evidence>
<dbReference type="PANTHER" id="PTHR37542:SF3">
    <property type="entry name" value="PRION-INHIBITION AND PROPAGATION HELO DOMAIN-CONTAINING PROTEIN"/>
    <property type="match status" value="1"/>
</dbReference>
<organism evidence="2 3">
    <name type="scientific">Cryomyces minteri</name>
    <dbReference type="NCBI Taxonomy" id="331657"/>
    <lineage>
        <taxon>Eukaryota</taxon>
        <taxon>Fungi</taxon>
        <taxon>Dikarya</taxon>
        <taxon>Ascomycota</taxon>
        <taxon>Pezizomycotina</taxon>
        <taxon>Dothideomycetes</taxon>
        <taxon>Dothideomycetes incertae sedis</taxon>
        <taxon>Cryomyces</taxon>
    </lineage>
</organism>
<keyword evidence="1" id="KW-0812">Transmembrane</keyword>
<feature type="transmembrane region" description="Helical" evidence="1">
    <location>
        <begin position="487"/>
        <end position="508"/>
    </location>
</feature>
<dbReference type="AlphaFoldDB" id="A0A4U0WP93"/>
<reference evidence="2 3" key="1">
    <citation type="submission" date="2017-03" db="EMBL/GenBank/DDBJ databases">
        <title>Genomes of endolithic fungi from Antarctica.</title>
        <authorList>
            <person name="Coleine C."/>
            <person name="Masonjones S."/>
            <person name="Stajich J.E."/>
        </authorList>
    </citation>
    <scope>NUCLEOTIDE SEQUENCE [LARGE SCALE GENOMIC DNA]</scope>
    <source>
        <strain evidence="2 3">CCFEE 5187</strain>
    </source>
</reference>
<evidence type="ECO:0000313" key="3">
    <source>
        <dbReference type="Proteomes" id="UP000308768"/>
    </source>
</evidence>
<dbReference type="InterPro" id="IPR011009">
    <property type="entry name" value="Kinase-like_dom_sf"/>
</dbReference>
<evidence type="ECO:0000256" key="1">
    <source>
        <dbReference type="SAM" id="Phobius"/>
    </source>
</evidence>
<evidence type="ECO:0008006" key="4">
    <source>
        <dbReference type="Google" id="ProtNLM"/>
    </source>
</evidence>
<proteinExistence type="predicted"/>
<name>A0A4U0WP93_9PEZI</name>
<dbReference type="SUPFAM" id="SSF56112">
    <property type="entry name" value="Protein kinase-like (PK-like)"/>
    <property type="match status" value="1"/>
</dbReference>
<dbReference type="Proteomes" id="UP000308768">
    <property type="component" value="Unassembled WGS sequence"/>
</dbReference>
<keyword evidence="1" id="KW-0472">Membrane</keyword>
<feature type="transmembrane region" description="Helical" evidence="1">
    <location>
        <begin position="514"/>
        <end position="540"/>
    </location>
</feature>
<keyword evidence="1" id="KW-1133">Transmembrane helix</keyword>
<comment type="caution">
    <text evidence="2">The sequence shown here is derived from an EMBL/GenBank/DDBJ whole genome shotgun (WGS) entry which is preliminary data.</text>
</comment>
<sequence length="588" mass="66136">MDPLSIAGLTLAVFDQLLKIGERTAQLVSTYRGFDADSKTLENKIRDETNRTNTLSVLLFQPCAAYEDNSLFEQFNEGVQAQILLFLEHLKRGLITSLHGATLTPTKTPGLQQKAKIVDNLTDLNGRIHENIKLWCLATTIGIDRTHLKHLKSDDRSKELGFNIDADLQLTVNDSNGPAESLEIKDQALYECLRKPSAKIEDRFSICSWSGTPVLLEYRAYAPDMPDPVPIRNRTRDVVEKLTQLLHQPKEMVFRTPSCKGWCLDSTNNRVAFVFSLPPDMDETPFSLLSTVHMQIQPTLSQRYQLAHGLAKSISQLQLVKCVHESFRSENILLFPSPAPNTPPSKPESRLDFRNPWVFGFEFSRPELGFSSGRADRCLARDVYRHPSRQGRPNEPFKKLHDIYALGVVLLEIGLWQPALTLEREQFKRVRDPFTIQKFLVRHASKTLPLQVGEKYTEVVVRCLTGDFDMKDDTKEDLKLQQSFRNLVGLAIFSVLMLVIGGLGVPFLVTGGAFGWSIGALKLVYTFVYDITIGPVCYSLSLPSTRLEAKLVVLSRNSYDIAGIVNTALTPNMLNPDAWGRGKKAISF</sequence>
<dbReference type="Gene3D" id="1.10.510.10">
    <property type="entry name" value="Transferase(Phosphotransferase) domain 1"/>
    <property type="match status" value="1"/>
</dbReference>
<dbReference type="OrthoDB" id="1911848at2759"/>
<keyword evidence="3" id="KW-1185">Reference proteome</keyword>
<accession>A0A4U0WP93</accession>
<gene>
    <name evidence="2" type="ORF">B0A49_06328</name>
</gene>
<protein>
    <recommendedName>
        <fullName evidence="4">Protein kinase domain-containing protein</fullName>
    </recommendedName>
</protein>
<dbReference type="STRING" id="331657.A0A4U0WP93"/>